<gene>
    <name evidence="3" type="ORF">H8Z76_02540</name>
</gene>
<keyword evidence="1" id="KW-0238">DNA-binding</keyword>
<dbReference type="Proteomes" id="UP000621540">
    <property type="component" value="Unassembled WGS sequence"/>
</dbReference>
<protein>
    <submittedName>
        <fullName evidence="3">Helix-turn-helix transcriptional regulator</fullName>
    </submittedName>
</protein>
<dbReference type="RefSeq" id="WP_186981556.1">
    <property type="nucleotide sequence ID" value="NZ_JACOQH010000001.1"/>
</dbReference>
<dbReference type="CDD" id="cd00093">
    <property type="entry name" value="HTH_XRE"/>
    <property type="match status" value="1"/>
</dbReference>
<dbReference type="InterPro" id="IPR010982">
    <property type="entry name" value="Lambda_DNA-bd_dom_sf"/>
</dbReference>
<evidence type="ECO:0000313" key="4">
    <source>
        <dbReference type="Proteomes" id="UP000621540"/>
    </source>
</evidence>
<dbReference type="Pfam" id="PF01381">
    <property type="entry name" value="HTH_3"/>
    <property type="match status" value="1"/>
</dbReference>
<dbReference type="EMBL" id="JACOQH010000001">
    <property type="protein sequence ID" value="MBC5752914.1"/>
    <property type="molecule type" value="Genomic_DNA"/>
</dbReference>
<proteinExistence type="predicted"/>
<dbReference type="PROSITE" id="PS50943">
    <property type="entry name" value="HTH_CROC1"/>
    <property type="match status" value="1"/>
</dbReference>
<evidence type="ECO:0000256" key="1">
    <source>
        <dbReference type="ARBA" id="ARBA00023125"/>
    </source>
</evidence>
<accession>A0ABR7I7Z2</accession>
<dbReference type="InterPro" id="IPR001387">
    <property type="entry name" value="Cro/C1-type_HTH"/>
</dbReference>
<dbReference type="SMART" id="SM00530">
    <property type="entry name" value="HTH_XRE"/>
    <property type="match status" value="1"/>
</dbReference>
<dbReference type="PANTHER" id="PTHR46558:SF11">
    <property type="entry name" value="HTH-TYPE TRANSCRIPTIONAL REGULATOR XRE"/>
    <property type="match status" value="1"/>
</dbReference>
<keyword evidence="4" id="KW-1185">Reference proteome</keyword>
<evidence type="ECO:0000259" key="2">
    <source>
        <dbReference type="PROSITE" id="PS50943"/>
    </source>
</evidence>
<dbReference type="Gene3D" id="1.10.260.40">
    <property type="entry name" value="lambda repressor-like DNA-binding domains"/>
    <property type="match status" value="1"/>
</dbReference>
<reference evidence="3 4" key="1">
    <citation type="submission" date="2020-08" db="EMBL/GenBank/DDBJ databases">
        <title>Genome public.</title>
        <authorList>
            <person name="Liu C."/>
            <person name="Sun Q."/>
        </authorList>
    </citation>
    <scope>NUCLEOTIDE SEQUENCE [LARGE SCALE GENOMIC DNA]</scope>
    <source>
        <strain evidence="3 4">BX0805</strain>
    </source>
</reference>
<sequence length="340" mass="39938">MQVGEVIRKYRKSKNMTQEEMARRLGITAPAVNKWEHGNSLPDITLLMPIARLLGISTDELLSYQQELTTEKIGEILKRATTMLEEMPYQDAFAWAKEKLEEYPNCESLILQMAVLLDAERTIQEIPDPETYDAYINSCYVRALQSKDEKIRKGAADSLFHFYMKKREYEKAGEYLNYFSEQDPARKEKEAQLYSETGQIEEAYKTYEHLLFSEYQRVNGIFHGMYLLALKLEDLKMAHLLVDKQVELVKCFEMGKYYEAASRLELATIEKKEDQVIALMKEMLAGVSLINSFYESPLYRHMEFKKPGEKFFEELRKNLLKCFRDEETYGFLKSRLEEIQ</sequence>
<dbReference type="SUPFAM" id="SSF47413">
    <property type="entry name" value="lambda repressor-like DNA-binding domains"/>
    <property type="match status" value="1"/>
</dbReference>
<evidence type="ECO:0000313" key="3">
    <source>
        <dbReference type="EMBL" id="MBC5752914.1"/>
    </source>
</evidence>
<dbReference type="PANTHER" id="PTHR46558">
    <property type="entry name" value="TRACRIPTIONAL REGULATORY PROTEIN-RELATED-RELATED"/>
    <property type="match status" value="1"/>
</dbReference>
<organism evidence="3 4">
    <name type="scientific">Roseburia yibonii</name>
    <dbReference type="NCBI Taxonomy" id="2763063"/>
    <lineage>
        <taxon>Bacteria</taxon>
        <taxon>Bacillati</taxon>
        <taxon>Bacillota</taxon>
        <taxon>Clostridia</taxon>
        <taxon>Lachnospirales</taxon>
        <taxon>Lachnospiraceae</taxon>
        <taxon>Roseburia</taxon>
    </lineage>
</organism>
<comment type="caution">
    <text evidence="3">The sequence shown here is derived from an EMBL/GenBank/DDBJ whole genome shotgun (WGS) entry which is preliminary data.</text>
</comment>
<feature type="domain" description="HTH cro/C1-type" evidence="2">
    <location>
        <begin position="7"/>
        <end position="61"/>
    </location>
</feature>
<name>A0ABR7I7Z2_9FIRM</name>